<dbReference type="AlphaFoldDB" id="A0A6A4RYW9"/>
<keyword evidence="8" id="KW-0449">Lipoprotein</keyword>
<dbReference type="GO" id="GO:0035036">
    <property type="term" value="P:sperm-egg recognition"/>
    <property type="evidence" value="ECO:0007669"/>
    <property type="project" value="TreeGrafter"/>
</dbReference>
<dbReference type="Gene3D" id="2.10.60.10">
    <property type="entry name" value="CD59"/>
    <property type="match status" value="1"/>
</dbReference>
<keyword evidence="4" id="KW-0732">Signal</keyword>
<dbReference type="Pfam" id="PF00021">
    <property type="entry name" value="UPAR_LY6"/>
    <property type="match status" value="1"/>
</dbReference>
<dbReference type="EMBL" id="VEVO01000021">
    <property type="protein sequence ID" value="KAF0024352.1"/>
    <property type="molecule type" value="Genomic_DNA"/>
</dbReference>
<evidence type="ECO:0000313" key="11">
    <source>
        <dbReference type="EMBL" id="KAF0024352.1"/>
    </source>
</evidence>
<dbReference type="GO" id="GO:0005886">
    <property type="term" value="C:plasma membrane"/>
    <property type="evidence" value="ECO:0007669"/>
    <property type="project" value="UniProtKB-SubCell"/>
</dbReference>
<dbReference type="PANTHER" id="PTHR47613:SF1">
    <property type="entry name" value="SPERM ACROSOME MEMBRANE-ASSOCIATED PROTEIN 4"/>
    <property type="match status" value="1"/>
</dbReference>
<comment type="caution">
    <text evidence="11">The sequence shown here is derived from an EMBL/GenBank/DDBJ whole genome shotgun (WGS) entry which is preliminary data.</text>
</comment>
<dbReference type="GO" id="GO:0098552">
    <property type="term" value="C:side of membrane"/>
    <property type="evidence" value="ECO:0007669"/>
    <property type="project" value="UniProtKB-KW"/>
</dbReference>
<evidence type="ECO:0000256" key="4">
    <source>
        <dbReference type="ARBA" id="ARBA00022729"/>
    </source>
</evidence>
<gene>
    <name evidence="11" type="ORF">F2P81_023154</name>
</gene>
<evidence type="ECO:0000256" key="5">
    <source>
        <dbReference type="ARBA" id="ARBA00023136"/>
    </source>
</evidence>
<sequence>MYGYKHFNRKSCGLLMEILKNLWHKIGQALQCYKCIGVWDLCVTTKTTCESGEHCYSGTGMAAGVVDIKRKGCLAVGKCNSTSDTTIPGSDNTTVYSMTKTCCSTDLCNAAPGLPGGSGVSLAFATVTALLVANVLV</sequence>
<dbReference type="InterPro" id="IPR016054">
    <property type="entry name" value="LY6_UPA_recep-like"/>
</dbReference>
<protein>
    <recommendedName>
        <fullName evidence="10">UPAR/Ly6 domain-containing protein</fullName>
    </recommendedName>
</protein>
<keyword evidence="5" id="KW-0472">Membrane</keyword>
<dbReference type="Proteomes" id="UP000438429">
    <property type="component" value="Unassembled WGS sequence"/>
</dbReference>
<evidence type="ECO:0000256" key="7">
    <source>
        <dbReference type="ARBA" id="ARBA00023180"/>
    </source>
</evidence>
<comment type="subcellular location">
    <subcellularLocation>
        <location evidence="1">Cell membrane</location>
        <topology evidence="1">Lipid-anchor</topology>
        <topology evidence="1">GPI-anchor</topology>
    </subcellularLocation>
</comment>
<evidence type="ECO:0000313" key="12">
    <source>
        <dbReference type="Proteomes" id="UP000438429"/>
    </source>
</evidence>
<evidence type="ECO:0000259" key="10">
    <source>
        <dbReference type="Pfam" id="PF00021"/>
    </source>
</evidence>
<evidence type="ECO:0000256" key="1">
    <source>
        <dbReference type="ARBA" id="ARBA00004609"/>
    </source>
</evidence>
<comment type="similarity">
    <text evidence="9">Belongs to the SPACA4/bouncer family.</text>
</comment>
<keyword evidence="7" id="KW-0325">Glycoprotein</keyword>
<evidence type="ECO:0000256" key="2">
    <source>
        <dbReference type="ARBA" id="ARBA00022475"/>
    </source>
</evidence>
<name>A0A6A4RYW9_SCOMX</name>
<feature type="domain" description="UPAR/Ly6" evidence="10">
    <location>
        <begin position="28"/>
        <end position="110"/>
    </location>
</feature>
<reference evidence="11 12" key="1">
    <citation type="submission" date="2019-06" db="EMBL/GenBank/DDBJ databases">
        <title>Draft genomes of female and male turbot (Scophthalmus maximus).</title>
        <authorList>
            <person name="Xu H."/>
            <person name="Xu X.-W."/>
            <person name="Shao C."/>
            <person name="Chen S."/>
        </authorList>
    </citation>
    <scope>NUCLEOTIDE SEQUENCE [LARGE SCALE GENOMIC DNA]</scope>
    <source>
        <strain evidence="11">Ysfricsl-2016a</strain>
        <tissue evidence="11">Blood</tissue>
    </source>
</reference>
<organism evidence="11 12">
    <name type="scientific">Scophthalmus maximus</name>
    <name type="common">Turbot</name>
    <name type="synonym">Psetta maxima</name>
    <dbReference type="NCBI Taxonomy" id="52904"/>
    <lineage>
        <taxon>Eukaryota</taxon>
        <taxon>Metazoa</taxon>
        <taxon>Chordata</taxon>
        <taxon>Craniata</taxon>
        <taxon>Vertebrata</taxon>
        <taxon>Euteleostomi</taxon>
        <taxon>Actinopterygii</taxon>
        <taxon>Neopterygii</taxon>
        <taxon>Teleostei</taxon>
        <taxon>Neoteleostei</taxon>
        <taxon>Acanthomorphata</taxon>
        <taxon>Carangaria</taxon>
        <taxon>Pleuronectiformes</taxon>
        <taxon>Pleuronectoidei</taxon>
        <taxon>Scophthalmidae</taxon>
        <taxon>Scophthalmus</taxon>
    </lineage>
</organism>
<keyword evidence="2" id="KW-1003">Cell membrane</keyword>
<proteinExistence type="inferred from homology"/>
<dbReference type="PANTHER" id="PTHR47613">
    <property type="entry name" value="SPERM ACROSOME MEMBRANE-ASSOCIATED PROTEIN 4"/>
    <property type="match status" value="1"/>
</dbReference>
<evidence type="ECO:0000256" key="6">
    <source>
        <dbReference type="ARBA" id="ARBA00023157"/>
    </source>
</evidence>
<evidence type="ECO:0000256" key="9">
    <source>
        <dbReference type="ARBA" id="ARBA00029446"/>
    </source>
</evidence>
<dbReference type="InterPro" id="IPR045860">
    <property type="entry name" value="Snake_toxin-like_sf"/>
</dbReference>
<accession>A0A6A4RYW9</accession>
<keyword evidence="6" id="KW-1015">Disulfide bond</keyword>
<evidence type="ECO:0000256" key="8">
    <source>
        <dbReference type="ARBA" id="ARBA00023288"/>
    </source>
</evidence>
<evidence type="ECO:0000256" key="3">
    <source>
        <dbReference type="ARBA" id="ARBA00022622"/>
    </source>
</evidence>
<dbReference type="SUPFAM" id="SSF57302">
    <property type="entry name" value="Snake toxin-like"/>
    <property type="match status" value="1"/>
</dbReference>
<dbReference type="InterPro" id="IPR046354">
    <property type="entry name" value="SPACA4/Bouncer"/>
</dbReference>
<keyword evidence="3" id="KW-0336">GPI-anchor</keyword>